<evidence type="ECO:0000256" key="5">
    <source>
        <dbReference type="ARBA" id="ARBA00023136"/>
    </source>
</evidence>
<accession>A0A8T0UEK9</accession>
<feature type="transmembrane region" description="Helical" evidence="6">
    <location>
        <begin position="181"/>
        <end position="202"/>
    </location>
</feature>
<sequence>MLDRSPPQRLAPDTPAPPTAQLLRCVLAMEANNNSKHGKAYSVAEEDATTTNNMMMNQKHLSDDEAAAGEPEENYRGWKAMPYVIGNETCEKLGTIGTTANLLVYLTTVYGIKSASAATLLSLWGGTVNLAPVLGAFLSDSYLGRYATIALASISSFVGMILLTLTAAVPSLHPHAGAGPSASHMAVLLASFALLAVGAGGIRPCNLAFGADQFDPRTPAGRRGINSFFNWYYFTFTIAMMVSATFIIYLQSNVSWALGLAVPATLMGLSCALFFMGTRLYVRVRPEGSPFTRFAQVVVAAYRKRRLHRGPCDLLFDPPHRRSSLVSKIAYTDQFLCLDKAAILTADDELAVTADGTTPANPWRLCTVQQVEEVKCLVRLLPVWSSGIVYYIVLTNLGNYGVLQAMQTDRRLGRSAFQIPAGSLVVFNMLALTAWLPVYDGVVVPALQRVTKREGGITQLQRMGAGIVLSIATMVAAAAVERHRRAVGDATSCFVLVPQQMLAGLSEAFAVIGQVDLYYKQFPENMRSVAGALLFLGFAVASYASGLMVTVVHRTTGGSDGRPDWLTQDLNQGRVDLYYLVIAGMAAVNLVYFVACARWYRFKESADHAGAVELEEKDKVVVVTDAGAAAPPPPV</sequence>
<dbReference type="GO" id="GO:0016020">
    <property type="term" value="C:membrane"/>
    <property type="evidence" value="ECO:0007669"/>
    <property type="project" value="UniProtKB-SubCell"/>
</dbReference>
<feature type="transmembrane region" description="Helical" evidence="6">
    <location>
        <begin position="256"/>
        <end position="276"/>
    </location>
</feature>
<dbReference type="InterPro" id="IPR000109">
    <property type="entry name" value="POT_fam"/>
</dbReference>
<name>A0A8T0UEK9_PANVG</name>
<protein>
    <submittedName>
        <fullName evidence="7">Uncharacterized protein</fullName>
    </submittedName>
</protein>
<dbReference type="SUPFAM" id="SSF103473">
    <property type="entry name" value="MFS general substrate transporter"/>
    <property type="match status" value="1"/>
</dbReference>
<evidence type="ECO:0000256" key="2">
    <source>
        <dbReference type="ARBA" id="ARBA00005982"/>
    </source>
</evidence>
<gene>
    <name evidence="7" type="ORF">PVAP13_3NG261500</name>
</gene>
<reference evidence="7" key="1">
    <citation type="submission" date="2020-05" db="EMBL/GenBank/DDBJ databases">
        <title>WGS assembly of Panicum virgatum.</title>
        <authorList>
            <person name="Lovell J.T."/>
            <person name="Jenkins J."/>
            <person name="Shu S."/>
            <person name="Juenger T.E."/>
            <person name="Schmutz J."/>
        </authorList>
    </citation>
    <scope>NUCLEOTIDE SEQUENCE</scope>
    <source>
        <strain evidence="7">AP13</strain>
    </source>
</reference>
<dbReference type="Gene3D" id="1.20.1250.20">
    <property type="entry name" value="MFS general substrate transporter like domains"/>
    <property type="match status" value="1"/>
</dbReference>
<dbReference type="Pfam" id="PF00854">
    <property type="entry name" value="PTR2"/>
    <property type="match status" value="1"/>
</dbReference>
<dbReference type="GO" id="GO:0022857">
    <property type="term" value="F:transmembrane transporter activity"/>
    <property type="evidence" value="ECO:0007669"/>
    <property type="project" value="InterPro"/>
</dbReference>
<dbReference type="PANTHER" id="PTHR11654">
    <property type="entry name" value="OLIGOPEPTIDE TRANSPORTER-RELATED"/>
    <property type="match status" value="1"/>
</dbReference>
<feature type="transmembrane region" description="Helical" evidence="6">
    <location>
        <begin position="417"/>
        <end position="439"/>
    </location>
</feature>
<dbReference type="AlphaFoldDB" id="A0A8T0UEK9"/>
<feature type="transmembrane region" description="Helical" evidence="6">
    <location>
        <begin position="231"/>
        <end position="250"/>
    </location>
</feature>
<organism evidence="7 8">
    <name type="scientific">Panicum virgatum</name>
    <name type="common">Blackwell switchgrass</name>
    <dbReference type="NCBI Taxonomy" id="38727"/>
    <lineage>
        <taxon>Eukaryota</taxon>
        <taxon>Viridiplantae</taxon>
        <taxon>Streptophyta</taxon>
        <taxon>Embryophyta</taxon>
        <taxon>Tracheophyta</taxon>
        <taxon>Spermatophyta</taxon>
        <taxon>Magnoliopsida</taxon>
        <taxon>Liliopsida</taxon>
        <taxon>Poales</taxon>
        <taxon>Poaceae</taxon>
        <taxon>PACMAD clade</taxon>
        <taxon>Panicoideae</taxon>
        <taxon>Panicodae</taxon>
        <taxon>Paniceae</taxon>
        <taxon>Panicinae</taxon>
        <taxon>Panicum</taxon>
        <taxon>Panicum sect. Hiantes</taxon>
    </lineage>
</organism>
<feature type="transmembrane region" description="Helical" evidence="6">
    <location>
        <begin position="460"/>
        <end position="480"/>
    </location>
</feature>
<keyword evidence="8" id="KW-1185">Reference proteome</keyword>
<feature type="transmembrane region" description="Helical" evidence="6">
    <location>
        <begin position="146"/>
        <end position="169"/>
    </location>
</feature>
<keyword evidence="5 6" id="KW-0472">Membrane</keyword>
<dbReference type="CDD" id="cd17416">
    <property type="entry name" value="MFS_NPF1_2"/>
    <property type="match status" value="1"/>
</dbReference>
<comment type="caution">
    <text evidence="7">The sequence shown here is derived from an EMBL/GenBank/DDBJ whole genome shotgun (WGS) entry which is preliminary data.</text>
</comment>
<dbReference type="EMBL" id="CM029042">
    <property type="protein sequence ID" value="KAG2622451.1"/>
    <property type="molecule type" value="Genomic_DNA"/>
</dbReference>
<proteinExistence type="inferred from homology"/>
<feature type="transmembrane region" description="Helical" evidence="6">
    <location>
        <begin position="531"/>
        <end position="552"/>
    </location>
</feature>
<keyword evidence="4 6" id="KW-1133">Transmembrane helix</keyword>
<evidence type="ECO:0000313" key="7">
    <source>
        <dbReference type="EMBL" id="KAG2622451.1"/>
    </source>
</evidence>
<evidence type="ECO:0000313" key="8">
    <source>
        <dbReference type="Proteomes" id="UP000823388"/>
    </source>
</evidence>
<feature type="transmembrane region" description="Helical" evidence="6">
    <location>
        <begin position="577"/>
        <end position="595"/>
    </location>
</feature>
<evidence type="ECO:0000256" key="1">
    <source>
        <dbReference type="ARBA" id="ARBA00004141"/>
    </source>
</evidence>
<evidence type="ECO:0000256" key="6">
    <source>
        <dbReference type="SAM" id="Phobius"/>
    </source>
</evidence>
<keyword evidence="3 6" id="KW-0812">Transmembrane</keyword>
<dbReference type="InterPro" id="IPR036259">
    <property type="entry name" value="MFS_trans_sf"/>
</dbReference>
<dbReference type="Proteomes" id="UP000823388">
    <property type="component" value="Chromosome 3N"/>
</dbReference>
<comment type="subcellular location">
    <subcellularLocation>
        <location evidence="1">Membrane</location>
        <topology evidence="1">Multi-pass membrane protein</topology>
    </subcellularLocation>
</comment>
<dbReference type="OrthoDB" id="8904098at2759"/>
<evidence type="ECO:0000256" key="3">
    <source>
        <dbReference type="ARBA" id="ARBA00022692"/>
    </source>
</evidence>
<evidence type="ECO:0000256" key="4">
    <source>
        <dbReference type="ARBA" id="ARBA00022989"/>
    </source>
</evidence>
<comment type="similarity">
    <text evidence="2">Belongs to the major facilitator superfamily. Proton-dependent oligopeptide transporter (POT/PTR) (TC 2.A.17) family.</text>
</comment>